<dbReference type="RefSeq" id="WP_092334965.1">
    <property type="nucleotide sequence ID" value="NZ_FNCP01000024.1"/>
</dbReference>
<reference evidence="11" key="1">
    <citation type="submission" date="2016-10" db="EMBL/GenBank/DDBJ databases">
        <authorList>
            <person name="Varghese N."/>
            <person name="Submissions S."/>
        </authorList>
    </citation>
    <scope>NUCLEOTIDE SEQUENCE [LARGE SCALE GENOMIC DNA]</scope>
    <source>
        <strain evidence="11">DSM 8344</strain>
    </source>
</reference>
<feature type="domain" description="ABC transporter" evidence="8">
    <location>
        <begin position="341"/>
        <end position="576"/>
    </location>
</feature>
<feature type="transmembrane region" description="Helical" evidence="7">
    <location>
        <begin position="20"/>
        <end position="44"/>
    </location>
</feature>
<dbReference type="InterPro" id="IPR036640">
    <property type="entry name" value="ABC1_TM_sf"/>
</dbReference>
<dbReference type="GO" id="GO:0005886">
    <property type="term" value="C:plasma membrane"/>
    <property type="evidence" value="ECO:0007669"/>
    <property type="project" value="UniProtKB-SubCell"/>
</dbReference>
<keyword evidence="3" id="KW-0547">Nucleotide-binding</keyword>
<dbReference type="GO" id="GO:0015421">
    <property type="term" value="F:ABC-type oligopeptide transporter activity"/>
    <property type="evidence" value="ECO:0007669"/>
    <property type="project" value="TreeGrafter"/>
</dbReference>
<keyword evidence="6 7" id="KW-0472">Membrane</keyword>
<evidence type="ECO:0000256" key="2">
    <source>
        <dbReference type="ARBA" id="ARBA00022692"/>
    </source>
</evidence>
<comment type="subcellular location">
    <subcellularLocation>
        <location evidence="1">Cell membrane</location>
        <topology evidence="1">Multi-pass membrane protein</topology>
    </subcellularLocation>
</comment>
<dbReference type="Gene3D" id="3.40.50.300">
    <property type="entry name" value="P-loop containing nucleotide triphosphate hydrolases"/>
    <property type="match status" value="1"/>
</dbReference>
<dbReference type="EMBL" id="FNCP01000024">
    <property type="protein sequence ID" value="SDI00859.1"/>
    <property type="molecule type" value="Genomic_DNA"/>
</dbReference>
<evidence type="ECO:0000313" key="11">
    <source>
        <dbReference type="Proteomes" id="UP000198656"/>
    </source>
</evidence>
<dbReference type="Pfam" id="PF00005">
    <property type="entry name" value="ABC_tran"/>
    <property type="match status" value="1"/>
</dbReference>
<feature type="transmembrane region" description="Helical" evidence="7">
    <location>
        <begin position="167"/>
        <end position="185"/>
    </location>
</feature>
<accession>A0A1G8H2S1</accession>
<feature type="transmembrane region" description="Helical" evidence="7">
    <location>
        <begin position="135"/>
        <end position="155"/>
    </location>
</feature>
<dbReference type="SMART" id="SM00382">
    <property type="entry name" value="AAA"/>
    <property type="match status" value="1"/>
</dbReference>
<feature type="domain" description="ABC transmembrane type-1" evidence="9">
    <location>
        <begin position="29"/>
        <end position="310"/>
    </location>
</feature>
<dbReference type="InterPro" id="IPR003439">
    <property type="entry name" value="ABC_transporter-like_ATP-bd"/>
</dbReference>
<feature type="transmembrane region" description="Helical" evidence="7">
    <location>
        <begin position="247"/>
        <end position="269"/>
    </location>
</feature>
<dbReference type="GO" id="GO:0016887">
    <property type="term" value="F:ATP hydrolysis activity"/>
    <property type="evidence" value="ECO:0007669"/>
    <property type="project" value="InterPro"/>
</dbReference>
<dbReference type="OrthoDB" id="9771903at2"/>
<name>A0A1G8H2S1_9FIRM</name>
<proteinExistence type="predicted"/>
<evidence type="ECO:0000259" key="8">
    <source>
        <dbReference type="PROSITE" id="PS50893"/>
    </source>
</evidence>
<gene>
    <name evidence="10" type="ORF">SAMN05443529_12430</name>
</gene>
<dbReference type="InterPro" id="IPR003593">
    <property type="entry name" value="AAA+_ATPase"/>
</dbReference>
<keyword evidence="4" id="KW-0067">ATP-binding</keyword>
<evidence type="ECO:0000259" key="9">
    <source>
        <dbReference type="PROSITE" id="PS50929"/>
    </source>
</evidence>
<dbReference type="PROSITE" id="PS50893">
    <property type="entry name" value="ABC_TRANSPORTER_2"/>
    <property type="match status" value="1"/>
</dbReference>
<keyword evidence="11" id="KW-1185">Reference proteome</keyword>
<keyword evidence="2 7" id="KW-0812">Transmembrane</keyword>
<dbReference type="SUPFAM" id="SSF52540">
    <property type="entry name" value="P-loop containing nucleoside triphosphate hydrolases"/>
    <property type="match status" value="1"/>
</dbReference>
<dbReference type="AlphaFoldDB" id="A0A1G8H2S1"/>
<dbReference type="InterPro" id="IPR039421">
    <property type="entry name" value="Type_1_exporter"/>
</dbReference>
<evidence type="ECO:0000256" key="4">
    <source>
        <dbReference type="ARBA" id="ARBA00022840"/>
    </source>
</evidence>
<dbReference type="CDD" id="cd07346">
    <property type="entry name" value="ABC_6TM_exporters"/>
    <property type="match status" value="1"/>
</dbReference>
<dbReference type="InterPro" id="IPR011527">
    <property type="entry name" value="ABC1_TM_dom"/>
</dbReference>
<dbReference type="GO" id="GO:0005524">
    <property type="term" value="F:ATP binding"/>
    <property type="evidence" value="ECO:0007669"/>
    <property type="project" value="UniProtKB-KW"/>
</dbReference>
<evidence type="ECO:0000256" key="6">
    <source>
        <dbReference type="ARBA" id="ARBA00023136"/>
    </source>
</evidence>
<dbReference type="PANTHER" id="PTHR43394">
    <property type="entry name" value="ATP-DEPENDENT PERMEASE MDL1, MITOCHONDRIAL"/>
    <property type="match status" value="1"/>
</dbReference>
<evidence type="ECO:0000256" key="7">
    <source>
        <dbReference type="SAM" id="Phobius"/>
    </source>
</evidence>
<dbReference type="PROSITE" id="PS50929">
    <property type="entry name" value="ABC_TM1F"/>
    <property type="match status" value="1"/>
</dbReference>
<dbReference type="Proteomes" id="UP000198656">
    <property type="component" value="Unassembled WGS sequence"/>
</dbReference>
<evidence type="ECO:0000256" key="1">
    <source>
        <dbReference type="ARBA" id="ARBA00004651"/>
    </source>
</evidence>
<dbReference type="SUPFAM" id="SSF90123">
    <property type="entry name" value="ABC transporter transmembrane region"/>
    <property type="match status" value="1"/>
</dbReference>
<dbReference type="Pfam" id="PF00664">
    <property type="entry name" value="ABC_membrane"/>
    <property type="match status" value="1"/>
</dbReference>
<dbReference type="InterPro" id="IPR027417">
    <property type="entry name" value="P-loop_NTPase"/>
</dbReference>
<sequence length="577" mass="64142">MDIKNEMLAVRKFIGWIKSYIHSFLGGLAVLLLINILGALMSVTTAIASKHMVDYAIAGQLDRAGLAAGIFAGLIIFGLLLRIGESLLSVRILESFSNEMRQRVFKGLLNTEWQSLAKYHSGDLLTRMTSDVNNITNCLVNVVPGFFYLGVQLVASFLTLQHYDSKLAILAFILGPFTILFSRIWGRKLKNLQTKVQESEGSYRSYLQEALQNFIIIKSFCLEKYNQESLVRLHDQRMKWILQRNRITLAANSVMALGYWAGYFLAFGWGAVRLSQKAITFGTLTAFLQLVQQVQTPFIGLARTFPQIIAMIASAERLMELEKMPIEKTVGYLTRLNSVGISFRDVTFSYNEGKLVLNRISTDILPGQLIALVGSSGEGKTTLIRLLLALLRPCEGEVCFTDPEGGCYEASAATRQWVTYVPQGNTLFSGTIADNLRSGKADATQAEMERATRRACAWGFIQELPQGLDTVIGERGHGLSEGQAQRIAIARALLKRAPVMILDEATSALDTETELNILSSIKDLGYRCTCLVITHRMSALSICSRVLRIEEGRLIEELKHSDFEDGVRGAKLLQWGN</sequence>
<dbReference type="Gene3D" id="1.20.1560.10">
    <property type="entry name" value="ABC transporter type 1, transmembrane domain"/>
    <property type="match status" value="1"/>
</dbReference>
<dbReference type="PANTHER" id="PTHR43394:SF1">
    <property type="entry name" value="ATP-BINDING CASSETTE SUB-FAMILY B MEMBER 10, MITOCHONDRIAL"/>
    <property type="match status" value="1"/>
</dbReference>
<organism evidence="10 11">
    <name type="scientific">Desulfosporosinus hippei DSM 8344</name>
    <dbReference type="NCBI Taxonomy" id="1121419"/>
    <lineage>
        <taxon>Bacteria</taxon>
        <taxon>Bacillati</taxon>
        <taxon>Bacillota</taxon>
        <taxon>Clostridia</taxon>
        <taxon>Eubacteriales</taxon>
        <taxon>Desulfitobacteriaceae</taxon>
        <taxon>Desulfosporosinus</taxon>
    </lineage>
</organism>
<evidence type="ECO:0000256" key="3">
    <source>
        <dbReference type="ARBA" id="ARBA00022741"/>
    </source>
</evidence>
<protein>
    <submittedName>
        <fullName evidence="10">ABC-type multidrug transport system, ATPase and permease component</fullName>
    </submittedName>
</protein>
<dbReference type="STRING" id="1121419.SAMN05443529_12430"/>
<evidence type="ECO:0000256" key="5">
    <source>
        <dbReference type="ARBA" id="ARBA00022989"/>
    </source>
</evidence>
<feature type="transmembrane region" description="Helical" evidence="7">
    <location>
        <begin position="64"/>
        <end position="83"/>
    </location>
</feature>
<keyword evidence="5 7" id="KW-1133">Transmembrane helix</keyword>
<evidence type="ECO:0000313" key="10">
    <source>
        <dbReference type="EMBL" id="SDI00859.1"/>
    </source>
</evidence>